<dbReference type="AlphaFoldDB" id="A0A0B6YZG1"/>
<accession>A0A0B6YZG1</accession>
<name>A0A0B6YZG1_9EUPU</name>
<sequence length="100" mass="10615">SSQHPIKPHPPHSHPQNVPSSLSSPSMPQPPPHQAQHLPPQRVSPPHPLAPVQQPQAVKGASTNGPLGSSQANHLYRQISTEGKNGVDVIGHKGPQMDIN</sequence>
<evidence type="ECO:0000313" key="2">
    <source>
        <dbReference type="EMBL" id="CEK61648.1"/>
    </source>
</evidence>
<gene>
    <name evidence="2" type="primary">ORF42854</name>
</gene>
<feature type="region of interest" description="Disordered" evidence="1">
    <location>
        <begin position="1"/>
        <end position="100"/>
    </location>
</feature>
<organism evidence="2">
    <name type="scientific">Arion vulgaris</name>
    <dbReference type="NCBI Taxonomy" id="1028688"/>
    <lineage>
        <taxon>Eukaryota</taxon>
        <taxon>Metazoa</taxon>
        <taxon>Spiralia</taxon>
        <taxon>Lophotrochozoa</taxon>
        <taxon>Mollusca</taxon>
        <taxon>Gastropoda</taxon>
        <taxon>Heterobranchia</taxon>
        <taxon>Euthyneura</taxon>
        <taxon>Panpulmonata</taxon>
        <taxon>Eupulmonata</taxon>
        <taxon>Stylommatophora</taxon>
        <taxon>Helicina</taxon>
        <taxon>Arionoidea</taxon>
        <taxon>Arionidae</taxon>
        <taxon>Arion</taxon>
    </lineage>
</organism>
<dbReference type="EMBL" id="HACG01014783">
    <property type="protein sequence ID" value="CEK61648.1"/>
    <property type="molecule type" value="Transcribed_RNA"/>
</dbReference>
<proteinExistence type="predicted"/>
<reference evidence="2" key="1">
    <citation type="submission" date="2014-12" db="EMBL/GenBank/DDBJ databases">
        <title>Insight into the proteome of Arion vulgaris.</title>
        <authorList>
            <person name="Aradska J."/>
            <person name="Bulat T."/>
            <person name="Smidak R."/>
            <person name="Sarate P."/>
            <person name="Gangsoo J."/>
            <person name="Sialana F."/>
            <person name="Bilban M."/>
            <person name="Lubec G."/>
        </authorList>
    </citation>
    <scope>NUCLEOTIDE SEQUENCE</scope>
    <source>
        <tissue evidence="2">Skin</tissue>
    </source>
</reference>
<feature type="non-terminal residue" evidence="2">
    <location>
        <position position="100"/>
    </location>
</feature>
<protein>
    <submittedName>
        <fullName evidence="2">Uncharacterized protein</fullName>
    </submittedName>
</protein>
<feature type="non-terminal residue" evidence="2">
    <location>
        <position position="1"/>
    </location>
</feature>
<evidence type="ECO:0000256" key="1">
    <source>
        <dbReference type="SAM" id="MobiDB-lite"/>
    </source>
</evidence>
<feature type="compositionally biased region" description="Basic residues" evidence="1">
    <location>
        <begin position="1"/>
        <end position="12"/>
    </location>
</feature>
<feature type="compositionally biased region" description="Low complexity" evidence="1">
    <location>
        <begin position="14"/>
        <end position="26"/>
    </location>
</feature>
<feature type="compositionally biased region" description="Polar residues" evidence="1">
    <location>
        <begin position="53"/>
        <end position="83"/>
    </location>
</feature>